<dbReference type="GO" id="GO:0005737">
    <property type="term" value="C:cytoplasm"/>
    <property type="evidence" value="ECO:0007669"/>
    <property type="project" value="TreeGrafter"/>
</dbReference>
<dbReference type="OrthoDB" id="202203at2759"/>
<keyword evidence="2" id="KW-0274">FAD</keyword>
<protein>
    <recommendedName>
        <fullName evidence="6">FAD/NAD(P)-binding domain-containing protein</fullName>
    </recommendedName>
</protein>
<sequence>MKYSSINWKYIVVVGLSAAGTDIVSVLLAKPLPDNNRIIAIERPPFAYWGVGSLRAAVIPGWEEKVIMSLNNVCPEDESHKVLAATPVVSLSERTIEIDRTFPEPGLHERFIPFDFCVLATGSVYPFPTRPHQKTKEEAIDDSRQTQRELAEAELSYVSEVDQ</sequence>
<dbReference type="Proteomes" id="UP000054279">
    <property type="component" value="Unassembled WGS sequence"/>
</dbReference>
<dbReference type="Gene3D" id="3.50.50.60">
    <property type="entry name" value="FAD/NAD(P)-binding domain"/>
    <property type="match status" value="2"/>
</dbReference>
<dbReference type="AlphaFoldDB" id="A0A0C9TDB2"/>
<dbReference type="EMBL" id="KN837343">
    <property type="protein sequence ID" value="KIJ27218.1"/>
    <property type="molecule type" value="Genomic_DNA"/>
</dbReference>
<proteinExistence type="predicted"/>
<keyword evidence="3" id="KW-0560">Oxidoreductase</keyword>
<accession>A0A0C9TDB2</accession>
<dbReference type="HOGENOM" id="CLU_1628118_0_0_1"/>
<evidence type="ECO:0000313" key="5">
    <source>
        <dbReference type="Proteomes" id="UP000054279"/>
    </source>
</evidence>
<dbReference type="GO" id="GO:0004174">
    <property type="term" value="F:electron-transferring-flavoprotein dehydrogenase activity"/>
    <property type="evidence" value="ECO:0007669"/>
    <property type="project" value="TreeGrafter"/>
</dbReference>
<dbReference type="InterPro" id="IPR036188">
    <property type="entry name" value="FAD/NAD-bd_sf"/>
</dbReference>
<evidence type="ECO:0000256" key="1">
    <source>
        <dbReference type="ARBA" id="ARBA00022630"/>
    </source>
</evidence>
<evidence type="ECO:0000256" key="2">
    <source>
        <dbReference type="ARBA" id="ARBA00022827"/>
    </source>
</evidence>
<organism evidence="4 5">
    <name type="scientific">Sphaerobolus stellatus (strain SS14)</name>
    <dbReference type="NCBI Taxonomy" id="990650"/>
    <lineage>
        <taxon>Eukaryota</taxon>
        <taxon>Fungi</taxon>
        <taxon>Dikarya</taxon>
        <taxon>Basidiomycota</taxon>
        <taxon>Agaricomycotina</taxon>
        <taxon>Agaricomycetes</taxon>
        <taxon>Phallomycetidae</taxon>
        <taxon>Geastrales</taxon>
        <taxon>Sphaerobolaceae</taxon>
        <taxon>Sphaerobolus</taxon>
    </lineage>
</organism>
<evidence type="ECO:0000313" key="4">
    <source>
        <dbReference type="EMBL" id="KIJ27218.1"/>
    </source>
</evidence>
<dbReference type="GO" id="GO:0050660">
    <property type="term" value="F:flavin adenine dinucleotide binding"/>
    <property type="evidence" value="ECO:0007669"/>
    <property type="project" value="TreeGrafter"/>
</dbReference>
<keyword evidence="1" id="KW-0285">Flavoprotein</keyword>
<dbReference type="PANTHER" id="PTHR43735">
    <property type="entry name" value="APOPTOSIS-INDUCING FACTOR 1"/>
    <property type="match status" value="1"/>
</dbReference>
<gene>
    <name evidence="4" type="ORF">M422DRAFT_55159</name>
</gene>
<evidence type="ECO:0008006" key="6">
    <source>
        <dbReference type="Google" id="ProtNLM"/>
    </source>
</evidence>
<dbReference type="PANTHER" id="PTHR43735:SF3">
    <property type="entry name" value="FERROPTOSIS SUPPRESSOR PROTEIN 1"/>
    <property type="match status" value="1"/>
</dbReference>
<name>A0A0C9TDB2_SPHS4</name>
<reference evidence="4 5" key="1">
    <citation type="submission" date="2014-06" db="EMBL/GenBank/DDBJ databases">
        <title>Evolutionary Origins and Diversification of the Mycorrhizal Mutualists.</title>
        <authorList>
            <consortium name="DOE Joint Genome Institute"/>
            <consortium name="Mycorrhizal Genomics Consortium"/>
            <person name="Kohler A."/>
            <person name="Kuo A."/>
            <person name="Nagy L.G."/>
            <person name="Floudas D."/>
            <person name="Copeland A."/>
            <person name="Barry K.W."/>
            <person name="Cichocki N."/>
            <person name="Veneault-Fourrey C."/>
            <person name="LaButti K."/>
            <person name="Lindquist E.A."/>
            <person name="Lipzen A."/>
            <person name="Lundell T."/>
            <person name="Morin E."/>
            <person name="Murat C."/>
            <person name="Riley R."/>
            <person name="Ohm R."/>
            <person name="Sun H."/>
            <person name="Tunlid A."/>
            <person name="Henrissat B."/>
            <person name="Grigoriev I.V."/>
            <person name="Hibbett D.S."/>
            <person name="Martin F."/>
        </authorList>
    </citation>
    <scope>NUCLEOTIDE SEQUENCE [LARGE SCALE GENOMIC DNA]</scope>
    <source>
        <strain evidence="4 5">SS14</strain>
    </source>
</reference>
<keyword evidence="5" id="KW-1185">Reference proteome</keyword>
<evidence type="ECO:0000256" key="3">
    <source>
        <dbReference type="ARBA" id="ARBA00023002"/>
    </source>
</evidence>